<evidence type="ECO:0000256" key="1">
    <source>
        <dbReference type="ARBA" id="ARBA00023063"/>
    </source>
</evidence>
<organism evidence="2 3">
    <name type="scientific">Geovibrio thiophilus</name>
    <dbReference type="NCBI Taxonomy" id="139438"/>
    <lineage>
        <taxon>Bacteria</taxon>
        <taxon>Pseudomonadati</taxon>
        <taxon>Deferribacterota</taxon>
        <taxon>Deferribacteres</taxon>
        <taxon>Deferribacterales</taxon>
        <taxon>Geovibrionaceae</taxon>
        <taxon>Geovibrio</taxon>
    </lineage>
</organism>
<dbReference type="PANTHER" id="PTHR43680:SF2">
    <property type="entry name" value="NITRATE REDUCTASE MOLYBDENUM COFACTOR ASSEMBLY CHAPERONE NARJ"/>
    <property type="match status" value="1"/>
</dbReference>
<evidence type="ECO:0000313" key="2">
    <source>
        <dbReference type="EMBL" id="QAR33771.1"/>
    </source>
</evidence>
<accession>A0A3R5Y7T2</accession>
<dbReference type="RefSeq" id="WP_128467057.1">
    <property type="nucleotide sequence ID" value="NZ_CP035108.1"/>
</dbReference>
<keyword evidence="3" id="KW-1185">Reference proteome</keyword>
<dbReference type="GO" id="GO:0042128">
    <property type="term" value="P:nitrate assimilation"/>
    <property type="evidence" value="ECO:0007669"/>
    <property type="project" value="UniProtKB-KW"/>
</dbReference>
<dbReference type="GO" id="GO:0016530">
    <property type="term" value="F:metallochaperone activity"/>
    <property type="evidence" value="ECO:0007669"/>
    <property type="project" value="TreeGrafter"/>
</dbReference>
<keyword evidence="1" id="KW-0534">Nitrate assimilation</keyword>
<dbReference type="Proteomes" id="UP000287502">
    <property type="component" value="Chromosome"/>
</dbReference>
<dbReference type="InterPro" id="IPR036411">
    <property type="entry name" value="TorD-like_sf"/>
</dbReference>
<sequence>MEKINAEKIFKSFAVLTDYPSDLSAVKEHCRRLEYAGLAEGCFALLPSDTGAFQEEYTRLFDFGKDTAPYAAFHMFKDERTRASFMAELAGQYAASGFSRKAGELPDYIPFVLDFISIKGAGECAGLTEALSQAAGRIAAAPSLGHSGYGLIYSSLKIFADECLKGGTDELEHSF</sequence>
<dbReference type="Gene3D" id="1.10.3480.10">
    <property type="entry name" value="TorD-like"/>
    <property type="match status" value="1"/>
</dbReference>
<dbReference type="GO" id="GO:0051131">
    <property type="term" value="P:chaperone-mediated protein complex assembly"/>
    <property type="evidence" value="ECO:0007669"/>
    <property type="project" value="InterPro"/>
</dbReference>
<dbReference type="SUPFAM" id="SSF89155">
    <property type="entry name" value="TorD-like"/>
    <property type="match status" value="1"/>
</dbReference>
<dbReference type="KEGG" id="gtl:EP073_10255"/>
<dbReference type="GO" id="GO:0051082">
    <property type="term" value="F:unfolded protein binding"/>
    <property type="evidence" value="ECO:0007669"/>
    <property type="project" value="InterPro"/>
</dbReference>
<dbReference type="OrthoDB" id="8478585at2"/>
<dbReference type="Pfam" id="PF02613">
    <property type="entry name" value="Nitrate_red_del"/>
    <property type="match status" value="1"/>
</dbReference>
<dbReference type="EMBL" id="CP035108">
    <property type="protein sequence ID" value="QAR33771.1"/>
    <property type="molecule type" value="Genomic_DNA"/>
</dbReference>
<proteinExistence type="predicted"/>
<name>A0A3R5Y7T2_9BACT</name>
<gene>
    <name evidence="2" type="ORF">EP073_10255</name>
</gene>
<evidence type="ECO:0008006" key="4">
    <source>
        <dbReference type="Google" id="ProtNLM"/>
    </source>
</evidence>
<reference evidence="2 3" key="1">
    <citation type="submission" date="2019-01" db="EMBL/GenBank/DDBJ databases">
        <title>Geovibrio thiophilus DSM 11263, complete genome.</title>
        <authorList>
            <person name="Spring S."/>
            <person name="Bunk B."/>
            <person name="Sproer C."/>
        </authorList>
    </citation>
    <scope>NUCLEOTIDE SEQUENCE [LARGE SCALE GENOMIC DNA]</scope>
    <source>
        <strain evidence="2 3">DSM 11263</strain>
    </source>
</reference>
<dbReference type="AlphaFoldDB" id="A0A3R5Y7T2"/>
<evidence type="ECO:0000313" key="3">
    <source>
        <dbReference type="Proteomes" id="UP000287502"/>
    </source>
</evidence>
<dbReference type="PANTHER" id="PTHR43680">
    <property type="entry name" value="NITRATE REDUCTASE MOLYBDENUM COFACTOR ASSEMBLY CHAPERONE"/>
    <property type="match status" value="1"/>
</dbReference>
<protein>
    <recommendedName>
        <fullName evidence="4">Nitrate reductase molybdenum cofactor assembly chaperone</fullName>
    </recommendedName>
</protein>
<dbReference type="InterPro" id="IPR020945">
    <property type="entry name" value="DMSO/NO3_reduct_chaperone"/>
</dbReference>
<dbReference type="InterPro" id="IPR003765">
    <property type="entry name" value="NO3_reductase_chaperone_NarJ"/>
</dbReference>